<protein>
    <recommendedName>
        <fullName evidence="4">Quinol:cytochrome c oxidoreductase quinone-binding subunit 2</fullName>
    </recommendedName>
</protein>
<feature type="transmembrane region" description="Helical" evidence="1">
    <location>
        <begin position="296"/>
        <end position="313"/>
    </location>
</feature>
<feature type="transmembrane region" description="Helical" evidence="1">
    <location>
        <begin position="80"/>
        <end position="99"/>
    </location>
</feature>
<dbReference type="PATRIC" id="fig|394096.3.peg.6128"/>
<evidence type="ECO:0000313" key="3">
    <source>
        <dbReference type="Proteomes" id="UP000028725"/>
    </source>
</evidence>
<keyword evidence="1" id="KW-0812">Transmembrane</keyword>
<dbReference type="STRING" id="394096.DB31_1792"/>
<feature type="transmembrane region" description="Helical" evidence="1">
    <location>
        <begin position="134"/>
        <end position="157"/>
    </location>
</feature>
<keyword evidence="3" id="KW-1185">Reference proteome</keyword>
<organism evidence="2 3">
    <name type="scientific">Hyalangium minutum</name>
    <dbReference type="NCBI Taxonomy" id="394096"/>
    <lineage>
        <taxon>Bacteria</taxon>
        <taxon>Pseudomonadati</taxon>
        <taxon>Myxococcota</taxon>
        <taxon>Myxococcia</taxon>
        <taxon>Myxococcales</taxon>
        <taxon>Cystobacterineae</taxon>
        <taxon>Archangiaceae</taxon>
        <taxon>Hyalangium</taxon>
    </lineage>
</organism>
<keyword evidence="1" id="KW-0472">Membrane</keyword>
<feature type="transmembrane region" description="Helical" evidence="1">
    <location>
        <begin position="252"/>
        <end position="276"/>
    </location>
</feature>
<dbReference type="AlphaFoldDB" id="A0A085WAR1"/>
<dbReference type="EMBL" id="JMCB01000013">
    <property type="protein sequence ID" value="KFE64774.1"/>
    <property type="molecule type" value="Genomic_DNA"/>
</dbReference>
<comment type="caution">
    <text evidence="2">The sequence shown here is derived from an EMBL/GenBank/DDBJ whole genome shotgun (WGS) entry which is preliminary data.</text>
</comment>
<feature type="transmembrane region" description="Helical" evidence="1">
    <location>
        <begin position="211"/>
        <end position="232"/>
    </location>
</feature>
<dbReference type="OrthoDB" id="140980at2"/>
<evidence type="ECO:0000256" key="1">
    <source>
        <dbReference type="SAM" id="Phobius"/>
    </source>
</evidence>
<evidence type="ECO:0008006" key="4">
    <source>
        <dbReference type="Google" id="ProtNLM"/>
    </source>
</evidence>
<dbReference type="Proteomes" id="UP000028725">
    <property type="component" value="Unassembled WGS sequence"/>
</dbReference>
<feature type="transmembrane region" description="Helical" evidence="1">
    <location>
        <begin position="356"/>
        <end position="377"/>
    </location>
</feature>
<evidence type="ECO:0000313" key="2">
    <source>
        <dbReference type="EMBL" id="KFE64774.1"/>
    </source>
</evidence>
<keyword evidence="1" id="KW-1133">Transmembrane helix</keyword>
<feature type="transmembrane region" description="Helical" evidence="1">
    <location>
        <begin position="45"/>
        <end position="68"/>
    </location>
</feature>
<dbReference type="PANTHER" id="PTHR43044">
    <property type="match status" value="1"/>
</dbReference>
<accession>A0A085WAR1</accession>
<dbReference type="PANTHER" id="PTHR43044:SF1">
    <property type="entry name" value="QUINOL:CYTOCHROME C OXIDOREDUCTASE QUINONE-BINDING SUBUNIT 2"/>
    <property type="match status" value="1"/>
</dbReference>
<gene>
    <name evidence="2" type="ORF">DB31_1792</name>
</gene>
<sequence>MITVLPRFEGNRRFLGVSLAVGVLGLAATLAGGFADAREASHGYLFAFAFWLSLCLGALVMLSSFHAARARWPTVLRRPLEVMAACCPLFILLFLPVVLSMRHLFPWVEPSPALGEHALHLLEHKRPYLNLTGFLLRAVLYFGVWCAVALLLYRWSVRQDAEPESNERVVRLTAWQRRLAAGSLPVVVLCVSFACLDWLMSLDPLWQSTVYALYVGCGAVVAALSVVGLLAAQGQGAGQFGALMRPVHFRWLGTLLLSFVCLWAYCVFSQLLLMWIATLPEEVTWYQARLDGGWRWLAALLALGHFAVPFLLLLQRSIKEQPRRLAAVCAWLLLMRAVDLYWLVLPALHPREWYPHWTSLTAWVGVGGLFVAACLWLQRGGYTVPVRDPFLLHSLRVPSHE</sequence>
<name>A0A085WAR1_9BACT</name>
<feature type="transmembrane region" description="Helical" evidence="1">
    <location>
        <begin position="325"/>
        <end position="344"/>
    </location>
</feature>
<proteinExistence type="predicted"/>
<dbReference type="RefSeq" id="WP_044193732.1">
    <property type="nucleotide sequence ID" value="NZ_JMCB01000013.1"/>
</dbReference>
<feature type="transmembrane region" description="Helical" evidence="1">
    <location>
        <begin position="178"/>
        <end position="199"/>
    </location>
</feature>
<reference evidence="2 3" key="1">
    <citation type="submission" date="2014-04" db="EMBL/GenBank/DDBJ databases">
        <title>Genome assembly of Hyalangium minutum DSM 14724.</title>
        <authorList>
            <person name="Sharma G."/>
            <person name="Subramanian S."/>
        </authorList>
    </citation>
    <scope>NUCLEOTIDE SEQUENCE [LARGE SCALE GENOMIC DNA]</scope>
    <source>
        <strain evidence="2 3">DSM 14724</strain>
    </source>
</reference>